<dbReference type="RefSeq" id="WP_317796728.1">
    <property type="nucleotide sequence ID" value="NZ_AP028461.1"/>
</dbReference>
<comment type="caution">
    <text evidence="7">The sequence shown here is derived from an EMBL/GenBank/DDBJ whole genome shotgun (WGS) entry which is preliminary data.</text>
</comment>
<dbReference type="SUPFAM" id="SSF53383">
    <property type="entry name" value="PLP-dependent transferases"/>
    <property type="match status" value="1"/>
</dbReference>
<evidence type="ECO:0000256" key="4">
    <source>
        <dbReference type="ARBA" id="ARBA00023239"/>
    </source>
</evidence>
<dbReference type="InterPro" id="IPR015421">
    <property type="entry name" value="PyrdxlP-dep_Trfase_major"/>
</dbReference>
<evidence type="ECO:0000256" key="3">
    <source>
        <dbReference type="ARBA" id="ARBA00022898"/>
    </source>
</evidence>
<organism evidence="7 8">
    <name type="scientific">Actinoplanes sichuanensis</name>
    <dbReference type="NCBI Taxonomy" id="512349"/>
    <lineage>
        <taxon>Bacteria</taxon>
        <taxon>Bacillati</taxon>
        <taxon>Actinomycetota</taxon>
        <taxon>Actinomycetes</taxon>
        <taxon>Micromonosporales</taxon>
        <taxon>Micromonosporaceae</taxon>
        <taxon>Actinoplanes</taxon>
    </lineage>
</organism>
<reference evidence="8" key="1">
    <citation type="journal article" date="2019" name="Int. J. Syst. Evol. Microbiol.">
        <title>The Global Catalogue of Microorganisms (GCM) 10K type strain sequencing project: providing services to taxonomists for standard genome sequencing and annotation.</title>
        <authorList>
            <consortium name="The Broad Institute Genomics Platform"/>
            <consortium name="The Broad Institute Genome Sequencing Center for Infectious Disease"/>
            <person name="Wu L."/>
            <person name="Ma J."/>
        </authorList>
    </citation>
    <scope>NUCLEOTIDE SEQUENCE [LARGE SCALE GENOMIC DNA]</scope>
    <source>
        <strain evidence="8">CCM 7526</strain>
    </source>
</reference>
<keyword evidence="3" id="KW-0663">Pyridoxal phosphate</keyword>
<keyword evidence="7" id="KW-0032">Aminotransferase</keyword>
<evidence type="ECO:0000259" key="6">
    <source>
        <dbReference type="Pfam" id="PF00155"/>
    </source>
</evidence>
<dbReference type="InterPro" id="IPR015422">
    <property type="entry name" value="PyrdxlP-dep_Trfase_small"/>
</dbReference>
<comment type="cofactor">
    <cofactor evidence="1">
        <name>pyridoxal 5'-phosphate</name>
        <dbReference type="ChEBI" id="CHEBI:597326"/>
    </cofactor>
</comment>
<feature type="domain" description="Aminotransferase class I/classII large" evidence="6">
    <location>
        <begin position="72"/>
        <end position="363"/>
    </location>
</feature>
<evidence type="ECO:0000313" key="8">
    <source>
        <dbReference type="Proteomes" id="UP001597183"/>
    </source>
</evidence>
<dbReference type="CDD" id="cd00609">
    <property type="entry name" value="AAT_like"/>
    <property type="match status" value="1"/>
</dbReference>
<dbReference type="Gene3D" id="3.40.640.10">
    <property type="entry name" value="Type I PLP-dependent aspartate aminotransferase-like (Major domain)"/>
    <property type="match status" value="1"/>
</dbReference>
<keyword evidence="8" id="KW-1185">Reference proteome</keyword>
<keyword evidence="7" id="KW-0808">Transferase</keyword>
<dbReference type="PANTHER" id="PTHR43525">
    <property type="entry name" value="PROTEIN MALY"/>
    <property type="match status" value="1"/>
</dbReference>
<evidence type="ECO:0000256" key="2">
    <source>
        <dbReference type="ARBA" id="ARBA00012224"/>
    </source>
</evidence>
<evidence type="ECO:0000256" key="1">
    <source>
        <dbReference type="ARBA" id="ARBA00001933"/>
    </source>
</evidence>
<dbReference type="Pfam" id="PF00155">
    <property type="entry name" value="Aminotran_1_2"/>
    <property type="match status" value="1"/>
</dbReference>
<proteinExistence type="inferred from homology"/>
<dbReference type="GO" id="GO:0008483">
    <property type="term" value="F:transaminase activity"/>
    <property type="evidence" value="ECO:0007669"/>
    <property type="project" value="UniProtKB-KW"/>
</dbReference>
<dbReference type="Proteomes" id="UP001597183">
    <property type="component" value="Unassembled WGS sequence"/>
</dbReference>
<keyword evidence="4" id="KW-0456">Lyase</keyword>
<sequence>MAAVETAPGAIGLWLAEMGFAPPECIRDAVIEYLHGNDLSYAADLGFATDSIRRWVSQRYGWQAGEDQFRWYSGVLHATACAVMALTQPGESVVVLSPGYPPMFRLVEELGRRLIRWSLWEEQGRYHLDADALATIIDQHRPGLVILNTPHNPTGRVFTRTELQTVAEVVESTETAVVSDEIFADVVYAPAFHVPFALAAGENVAARTVTVLSASKAFNMAGMKSAVCIAGSADLMQRLTAVPSSLTGTTAVVGAVASAAAWDGGGQWLAETNARLVVNRDLVFRALGDRIPLLTGTPPEGTYLAWLRSQGALSATSDVHAAILGGAGVDLAAGEAFGDESGRRVRLCFAHSPELITSALDSIGDAFSGLTTRRP</sequence>
<name>A0ABW4ATA7_9ACTN</name>
<evidence type="ECO:0000313" key="7">
    <source>
        <dbReference type="EMBL" id="MFD1373412.1"/>
    </source>
</evidence>
<comment type="similarity">
    <text evidence="5">Belongs to the class-II pyridoxal-phosphate-dependent aminotransferase family. MalY/PatB cystathionine beta-lyase subfamily.</text>
</comment>
<dbReference type="InterPro" id="IPR004839">
    <property type="entry name" value="Aminotransferase_I/II_large"/>
</dbReference>
<dbReference type="EMBL" id="JBHTMK010000067">
    <property type="protein sequence ID" value="MFD1373412.1"/>
    <property type="molecule type" value="Genomic_DNA"/>
</dbReference>
<dbReference type="PANTHER" id="PTHR43525:SF1">
    <property type="entry name" value="PROTEIN MALY"/>
    <property type="match status" value="1"/>
</dbReference>
<accession>A0ABW4ATA7</accession>
<dbReference type="InterPro" id="IPR051798">
    <property type="entry name" value="Class-II_PLP-Dep_Aminotrans"/>
</dbReference>
<dbReference type="EC" id="4.4.1.13" evidence="2"/>
<dbReference type="InterPro" id="IPR015424">
    <property type="entry name" value="PyrdxlP-dep_Trfase"/>
</dbReference>
<dbReference type="Gene3D" id="3.90.1150.10">
    <property type="entry name" value="Aspartate Aminotransferase, domain 1"/>
    <property type="match status" value="1"/>
</dbReference>
<gene>
    <name evidence="7" type="ORF">ACFQ5G_49475</name>
</gene>
<protein>
    <recommendedName>
        <fullName evidence="2">cysteine-S-conjugate beta-lyase</fullName>
        <ecNumber evidence="2">4.4.1.13</ecNumber>
    </recommendedName>
</protein>
<evidence type="ECO:0000256" key="5">
    <source>
        <dbReference type="ARBA" id="ARBA00037974"/>
    </source>
</evidence>